<accession>A0A8S5PX47</accession>
<protein>
    <submittedName>
        <fullName evidence="2">Uncharacterized protein</fullName>
    </submittedName>
</protein>
<keyword evidence="1" id="KW-0175">Coiled coil</keyword>
<reference evidence="2" key="1">
    <citation type="journal article" date="2021" name="Proc. Natl. Acad. Sci. U.S.A.">
        <title>A Catalog of Tens of Thousands of Viruses from Human Metagenomes Reveals Hidden Associations with Chronic Diseases.</title>
        <authorList>
            <person name="Tisza M.J."/>
            <person name="Buck C.B."/>
        </authorList>
    </citation>
    <scope>NUCLEOTIDE SEQUENCE</scope>
    <source>
        <strain evidence="2">Ct2vX3</strain>
    </source>
</reference>
<dbReference type="EMBL" id="BK015535">
    <property type="protein sequence ID" value="DAE11622.1"/>
    <property type="molecule type" value="Genomic_DNA"/>
</dbReference>
<name>A0A8S5PX47_9CAUD</name>
<sequence>MQMKLANANAIRSRIVDDLFKYMSDVGEDCGMITSNSFNFPVVVEGEEGWVEVVVKVPKEYGDEGYDKREEYSLKLATNAEKAKAKAEAKAKKIAKDKAKRAKKEEG</sequence>
<evidence type="ECO:0000256" key="1">
    <source>
        <dbReference type="SAM" id="Coils"/>
    </source>
</evidence>
<feature type="coiled-coil region" evidence="1">
    <location>
        <begin position="77"/>
        <end position="105"/>
    </location>
</feature>
<organism evidence="2">
    <name type="scientific">Siphoviridae sp. ct2vX3</name>
    <dbReference type="NCBI Taxonomy" id="2825318"/>
    <lineage>
        <taxon>Viruses</taxon>
        <taxon>Duplodnaviria</taxon>
        <taxon>Heunggongvirae</taxon>
        <taxon>Uroviricota</taxon>
        <taxon>Caudoviricetes</taxon>
    </lineage>
</organism>
<proteinExistence type="predicted"/>
<evidence type="ECO:0000313" key="2">
    <source>
        <dbReference type="EMBL" id="DAE11622.1"/>
    </source>
</evidence>